<evidence type="ECO:0000259" key="6">
    <source>
        <dbReference type="PROSITE" id="PS51186"/>
    </source>
</evidence>
<dbReference type="PROSITE" id="PS51186">
    <property type="entry name" value="GNAT"/>
    <property type="match status" value="2"/>
</dbReference>
<feature type="domain" description="N-acetyltransferase" evidence="6">
    <location>
        <begin position="570"/>
        <end position="726"/>
    </location>
</feature>
<dbReference type="InterPro" id="IPR050226">
    <property type="entry name" value="NagZ_Beta-hexosaminidase"/>
</dbReference>
<comment type="similarity">
    <text evidence="1">Belongs to the glycosyl hydrolase 3 family.</text>
</comment>
<reference evidence="7 8" key="1">
    <citation type="journal article" date="2018" name="Nat. Ecol. Evol.">
        <title>Pezizomycetes genomes reveal the molecular basis of ectomycorrhizal truffle lifestyle.</title>
        <authorList>
            <person name="Murat C."/>
            <person name="Payen T."/>
            <person name="Noel B."/>
            <person name="Kuo A."/>
            <person name="Morin E."/>
            <person name="Chen J."/>
            <person name="Kohler A."/>
            <person name="Krizsan K."/>
            <person name="Balestrini R."/>
            <person name="Da Silva C."/>
            <person name="Montanini B."/>
            <person name="Hainaut M."/>
            <person name="Levati E."/>
            <person name="Barry K.W."/>
            <person name="Belfiori B."/>
            <person name="Cichocki N."/>
            <person name="Clum A."/>
            <person name="Dockter R.B."/>
            <person name="Fauchery L."/>
            <person name="Guy J."/>
            <person name="Iotti M."/>
            <person name="Le Tacon F."/>
            <person name="Lindquist E.A."/>
            <person name="Lipzen A."/>
            <person name="Malagnac F."/>
            <person name="Mello A."/>
            <person name="Molinier V."/>
            <person name="Miyauchi S."/>
            <person name="Poulain J."/>
            <person name="Riccioni C."/>
            <person name="Rubini A."/>
            <person name="Sitrit Y."/>
            <person name="Splivallo R."/>
            <person name="Traeger S."/>
            <person name="Wang M."/>
            <person name="Zifcakova L."/>
            <person name="Wipf D."/>
            <person name="Zambonelli A."/>
            <person name="Paolocci F."/>
            <person name="Nowrousian M."/>
            <person name="Ottonello S."/>
            <person name="Baldrian P."/>
            <person name="Spatafora J.W."/>
            <person name="Henrissat B."/>
            <person name="Nagy L.G."/>
            <person name="Aury J.M."/>
            <person name="Wincker P."/>
            <person name="Grigoriev I.V."/>
            <person name="Bonfante P."/>
            <person name="Martin F.M."/>
        </authorList>
    </citation>
    <scope>NUCLEOTIDE SEQUENCE [LARGE SCALE GENOMIC DNA]</scope>
    <source>
        <strain evidence="7 8">CCBAS932</strain>
    </source>
</reference>
<name>A0A3N4L654_9PEZI</name>
<dbReference type="Pfam" id="PF00583">
    <property type="entry name" value="Acetyltransf_1"/>
    <property type="match status" value="1"/>
</dbReference>
<dbReference type="GO" id="GO:0016747">
    <property type="term" value="F:acyltransferase activity, transferring groups other than amino-acyl groups"/>
    <property type="evidence" value="ECO:0007669"/>
    <property type="project" value="InterPro"/>
</dbReference>
<feature type="domain" description="N-acetyltransferase" evidence="6">
    <location>
        <begin position="741"/>
        <end position="889"/>
    </location>
</feature>
<dbReference type="GO" id="GO:0005975">
    <property type="term" value="P:carbohydrate metabolic process"/>
    <property type="evidence" value="ECO:0007669"/>
    <property type="project" value="InterPro"/>
</dbReference>
<dbReference type="InterPro" id="IPR001764">
    <property type="entry name" value="Glyco_hydro_3_N"/>
</dbReference>
<evidence type="ECO:0000256" key="5">
    <source>
        <dbReference type="SAM" id="MobiDB-lite"/>
    </source>
</evidence>
<protein>
    <submittedName>
        <fullName evidence="7">Glycoside hydrolase</fullName>
    </submittedName>
</protein>
<evidence type="ECO:0000256" key="1">
    <source>
        <dbReference type="ARBA" id="ARBA00005336"/>
    </source>
</evidence>
<sequence length="889" mass="98117">MATTNGEYAQPRRSSSEPIAQRDDEEAARLVGQMIMVGFDGLSVTPEIRMMIEKYYVGSIILTRRNIQDGVQLASLTQELQNIAQSVGFDRPLIIGIDQENGMLSRLGDGKRATQFPGAMALGATRSQSQAFDIAKATAKELVAVGINWNFAPVLDVINEHNSTNVGVRAFGDDPQLVGGHGVAFAEGLRAGGMGHCVKHFPSTGRTTNKDGSRSSTFNFKARDDLEMTELVPFRKAVAAGLDSVMLTSSVWEESGDGGMADAKHVIHDVLRRQLGYDGLTICDTTDMPSFTKRSNIGEAAVMAIRVGCDMLQILGKPETQKQAIEAIYEAIRNGNIIRSEIYRSSGRVMQLKQHYLNWRTALATPDSNRLPSLMQEHQSLARKIYENSTTVVRDEKNLIPLSARIRSSENVLLLTPVVRPLHQRAPGEPPIDPFEYFGKALARKHPKIRHAPYTVHGITSTHVALIKRASAVIFVTVNANRPNTSYQLETAGAVHRLCLNKPLVTLAACDPYDLLIDRTFGTYICTYEYSQTALETAAEVIIGGRHAPGVLPVSIPGTSALRQQHQWFVEVWEKRRDLFASADLWRDCLGRKWPLDASTLSALLDRPGQSKHFVVRHTMTKELLGLAVTYTIQSGRDELIGSLALLIVRPTHRNSGIGRSLHDVALRHLSKQPGMTSLQLGSIFPRIFPGLPVDLPAEDLSWFSHRGWKLGDKFIYDLMMKIDNWTVPEGILGPLQEKGVSFGCCNANQFDALLDFEEKNFSTYTGWVEKYHSLKATDDIADAMIAYTSEGIVGAAFIFSPVGNNQMSRDVPWPKVIGERVGGLACLGVGPGYRGQGVGLGLICAAILELKQRGMRACFVDWVDLEGTYEQLGFAQWGKYREIWRNVA</sequence>
<dbReference type="Gene3D" id="3.20.20.300">
    <property type="entry name" value="Glycoside hydrolase, family 3, N-terminal domain"/>
    <property type="match status" value="1"/>
</dbReference>
<feature type="compositionally biased region" description="Polar residues" evidence="5">
    <location>
        <begin position="1"/>
        <end position="18"/>
    </location>
</feature>
<keyword evidence="3" id="KW-0325">Glycoprotein</keyword>
<dbReference type="PANTHER" id="PTHR30480:SF8">
    <property type="entry name" value="PUTATIVE (AFU_ORTHOLOGUE AFUA_8G04060)-RELATED"/>
    <property type="match status" value="1"/>
</dbReference>
<proteinExistence type="inferred from homology"/>
<dbReference type="OrthoDB" id="47059at2759"/>
<dbReference type="SUPFAM" id="SSF51445">
    <property type="entry name" value="(Trans)glycosidases"/>
    <property type="match status" value="1"/>
</dbReference>
<dbReference type="CDD" id="cd04301">
    <property type="entry name" value="NAT_SF"/>
    <property type="match status" value="2"/>
</dbReference>
<dbReference type="AlphaFoldDB" id="A0A3N4L654"/>
<evidence type="ECO:0000313" key="7">
    <source>
        <dbReference type="EMBL" id="RPB16111.1"/>
    </source>
</evidence>
<dbReference type="InterPro" id="IPR036962">
    <property type="entry name" value="Glyco_hydro_3_N_sf"/>
</dbReference>
<keyword evidence="4" id="KW-0326">Glycosidase</keyword>
<dbReference type="Gene3D" id="3.40.630.30">
    <property type="match status" value="2"/>
</dbReference>
<evidence type="ECO:0000256" key="2">
    <source>
        <dbReference type="ARBA" id="ARBA00022801"/>
    </source>
</evidence>
<dbReference type="GO" id="GO:0004553">
    <property type="term" value="F:hydrolase activity, hydrolyzing O-glycosyl compounds"/>
    <property type="evidence" value="ECO:0007669"/>
    <property type="project" value="InterPro"/>
</dbReference>
<keyword evidence="8" id="KW-1185">Reference proteome</keyword>
<dbReference type="InterPro" id="IPR000182">
    <property type="entry name" value="GNAT_dom"/>
</dbReference>
<dbReference type="InterPro" id="IPR017853">
    <property type="entry name" value="GH"/>
</dbReference>
<keyword evidence="2 7" id="KW-0378">Hydrolase</keyword>
<evidence type="ECO:0000256" key="3">
    <source>
        <dbReference type="ARBA" id="ARBA00023180"/>
    </source>
</evidence>
<dbReference type="Pfam" id="PF00933">
    <property type="entry name" value="Glyco_hydro_3"/>
    <property type="match status" value="1"/>
</dbReference>
<organism evidence="7 8">
    <name type="scientific">Morchella conica CCBAS932</name>
    <dbReference type="NCBI Taxonomy" id="1392247"/>
    <lineage>
        <taxon>Eukaryota</taxon>
        <taxon>Fungi</taxon>
        <taxon>Dikarya</taxon>
        <taxon>Ascomycota</taxon>
        <taxon>Pezizomycotina</taxon>
        <taxon>Pezizomycetes</taxon>
        <taxon>Pezizales</taxon>
        <taxon>Morchellaceae</taxon>
        <taxon>Morchella</taxon>
    </lineage>
</organism>
<feature type="region of interest" description="Disordered" evidence="5">
    <location>
        <begin position="1"/>
        <end position="23"/>
    </location>
</feature>
<dbReference type="EMBL" id="ML119110">
    <property type="protein sequence ID" value="RPB16111.1"/>
    <property type="molecule type" value="Genomic_DNA"/>
</dbReference>
<dbReference type="InParanoid" id="A0A3N4L654"/>
<evidence type="ECO:0000313" key="8">
    <source>
        <dbReference type="Proteomes" id="UP000277580"/>
    </source>
</evidence>
<dbReference type="Gene3D" id="3.40.50.1700">
    <property type="entry name" value="Glycoside hydrolase family 3 C-terminal domain"/>
    <property type="match status" value="1"/>
</dbReference>
<dbReference type="STRING" id="1392247.A0A3N4L654"/>
<dbReference type="SUPFAM" id="SSF55729">
    <property type="entry name" value="Acyl-CoA N-acyltransferases (Nat)"/>
    <property type="match status" value="2"/>
</dbReference>
<dbReference type="Proteomes" id="UP000277580">
    <property type="component" value="Unassembled WGS sequence"/>
</dbReference>
<dbReference type="InterPro" id="IPR036881">
    <property type="entry name" value="Glyco_hydro_3_C_sf"/>
</dbReference>
<dbReference type="GO" id="GO:0009254">
    <property type="term" value="P:peptidoglycan turnover"/>
    <property type="evidence" value="ECO:0007669"/>
    <property type="project" value="TreeGrafter"/>
</dbReference>
<evidence type="ECO:0000256" key="4">
    <source>
        <dbReference type="ARBA" id="ARBA00023295"/>
    </source>
</evidence>
<accession>A0A3N4L654</accession>
<gene>
    <name evidence="7" type="ORF">P167DRAFT_349934</name>
</gene>
<dbReference type="PANTHER" id="PTHR30480">
    <property type="entry name" value="BETA-HEXOSAMINIDASE-RELATED"/>
    <property type="match status" value="1"/>
</dbReference>
<dbReference type="InterPro" id="IPR016181">
    <property type="entry name" value="Acyl_CoA_acyltransferase"/>
</dbReference>